<dbReference type="Proteomes" id="UP000473658">
    <property type="component" value="Unassembled WGS sequence"/>
</dbReference>
<dbReference type="EMBL" id="QRFF01000001">
    <property type="protein sequence ID" value="KAA3504614.1"/>
    <property type="molecule type" value="Genomic_DNA"/>
</dbReference>
<proteinExistence type="predicted"/>
<evidence type="ECO:0000313" key="1">
    <source>
        <dbReference type="EMBL" id="KAA3504614.1"/>
    </source>
</evidence>
<dbReference type="NCBIfam" id="NF033832">
    <property type="entry name" value="sce7726_fam"/>
    <property type="match status" value="1"/>
</dbReference>
<protein>
    <recommendedName>
        <fullName evidence="3">Sce7726 family protein</fullName>
    </recommendedName>
</protein>
<evidence type="ECO:0008006" key="3">
    <source>
        <dbReference type="Google" id="ProtNLM"/>
    </source>
</evidence>
<dbReference type="InterPro" id="IPR047729">
    <property type="entry name" value="Sce7726-like"/>
</dbReference>
<gene>
    <name evidence="1" type="ORF">DXM27_05220</name>
</gene>
<dbReference type="RefSeq" id="WP_149898061.1">
    <property type="nucleotide sequence ID" value="NZ_QRFF01000001.1"/>
</dbReference>
<organism evidence="1 2">
    <name type="scientific">Rhizobium rhizogenes</name>
    <name type="common">Agrobacterium rhizogenes</name>
    <dbReference type="NCBI Taxonomy" id="359"/>
    <lineage>
        <taxon>Bacteria</taxon>
        <taxon>Pseudomonadati</taxon>
        <taxon>Pseudomonadota</taxon>
        <taxon>Alphaproteobacteria</taxon>
        <taxon>Hyphomicrobiales</taxon>
        <taxon>Rhizobiaceae</taxon>
        <taxon>Rhizobium/Agrobacterium group</taxon>
        <taxon>Rhizobium</taxon>
    </lineage>
</organism>
<name>A0AA88F3J5_RHIRH</name>
<reference evidence="1 2" key="1">
    <citation type="submission" date="2018-08" db="EMBL/GenBank/DDBJ databases">
        <title>Crown Gall in kiwifruit.</title>
        <authorList>
            <person name="Visnovsky S.B."/>
            <person name="Pitman A.R."/>
        </authorList>
    </citation>
    <scope>NUCLEOTIDE SEQUENCE [LARGE SCALE GENOMIC DNA]</scope>
    <source>
        <strain evidence="1 2">SBV_302_78_2</strain>
    </source>
</reference>
<sequence>MKLMKGSEPSFMTAEEAAQRKGYAALSELELRNGLESVLRDRHPDARVVHELVMGAREVRADVVAIGTGHIAAVEVKGAYDNVSRLMHQVGMFQLCVPEVWICCAKEHAEDARLIRHLLPSVGLIVGTNLDKHYHRGGNPDPVILEIDAEPVPRQVVPEMMLEMLWAEELRNACCSLRIPVTSNTTRPKCIAAILDQAGPEQIIAVTCRQLRARNALWRADQPILEVSA</sequence>
<comment type="caution">
    <text evidence="1">The sequence shown here is derived from an EMBL/GenBank/DDBJ whole genome shotgun (WGS) entry which is preliminary data.</text>
</comment>
<dbReference type="AlphaFoldDB" id="A0AA88F3J5"/>
<accession>A0AA88F3J5</accession>
<evidence type="ECO:0000313" key="2">
    <source>
        <dbReference type="Proteomes" id="UP000473658"/>
    </source>
</evidence>